<gene>
    <name evidence="1" type="ORF">OIDMADRAFT_106390</name>
</gene>
<dbReference type="GO" id="GO:0016787">
    <property type="term" value="F:hydrolase activity"/>
    <property type="evidence" value="ECO:0007669"/>
    <property type="project" value="UniProtKB-KW"/>
</dbReference>
<dbReference type="AlphaFoldDB" id="A0A0C3GYD4"/>
<dbReference type="HOGENOM" id="CLU_028686_0_0_1"/>
<dbReference type="EMBL" id="KN832887">
    <property type="protein sequence ID" value="KIM95246.1"/>
    <property type="molecule type" value="Genomic_DNA"/>
</dbReference>
<dbReference type="InterPro" id="IPR005198">
    <property type="entry name" value="Glyco_hydro_76"/>
</dbReference>
<dbReference type="InterPro" id="IPR008928">
    <property type="entry name" value="6-hairpin_glycosidase_sf"/>
</dbReference>
<keyword evidence="2" id="KW-1185">Reference proteome</keyword>
<keyword evidence="1" id="KW-0378">Hydrolase</keyword>
<proteinExistence type="predicted"/>
<evidence type="ECO:0000313" key="1">
    <source>
        <dbReference type="EMBL" id="KIM95246.1"/>
    </source>
</evidence>
<dbReference type="Proteomes" id="UP000054321">
    <property type="component" value="Unassembled WGS sequence"/>
</dbReference>
<reference evidence="1 2" key="1">
    <citation type="submission" date="2014-04" db="EMBL/GenBank/DDBJ databases">
        <authorList>
            <consortium name="DOE Joint Genome Institute"/>
            <person name="Kuo A."/>
            <person name="Martino E."/>
            <person name="Perotto S."/>
            <person name="Kohler A."/>
            <person name="Nagy L.G."/>
            <person name="Floudas D."/>
            <person name="Copeland A."/>
            <person name="Barry K.W."/>
            <person name="Cichocki N."/>
            <person name="Veneault-Fourrey C."/>
            <person name="LaButti K."/>
            <person name="Lindquist E.A."/>
            <person name="Lipzen A."/>
            <person name="Lundell T."/>
            <person name="Morin E."/>
            <person name="Murat C."/>
            <person name="Sun H."/>
            <person name="Tunlid A."/>
            <person name="Henrissat B."/>
            <person name="Grigoriev I.V."/>
            <person name="Hibbett D.S."/>
            <person name="Martin F."/>
            <person name="Nordberg H.P."/>
            <person name="Cantor M.N."/>
            <person name="Hua S.X."/>
        </authorList>
    </citation>
    <scope>NUCLEOTIDE SEQUENCE [LARGE SCALE GENOMIC DNA]</scope>
    <source>
        <strain evidence="1 2">Zn</strain>
    </source>
</reference>
<protein>
    <submittedName>
        <fullName evidence="1">Glycoside hydrolase family 76 protein</fullName>
    </submittedName>
</protein>
<dbReference type="Gene3D" id="1.50.10.20">
    <property type="match status" value="1"/>
</dbReference>
<reference evidence="2" key="2">
    <citation type="submission" date="2015-01" db="EMBL/GenBank/DDBJ databases">
        <title>Evolutionary Origins and Diversification of the Mycorrhizal Mutualists.</title>
        <authorList>
            <consortium name="DOE Joint Genome Institute"/>
            <consortium name="Mycorrhizal Genomics Consortium"/>
            <person name="Kohler A."/>
            <person name="Kuo A."/>
            <person name="Nagy L.G."/>
            <person name="Floudas D."/>
            <person name="Copeland A."/>
            <person name="Barry K.W."/>
            <person name="Cichocki N."/>
            <person name="Veneault-Fourrey C."/>
            <person name="LaButti K."/>
            <person name="Lindquist E.A."/>
            <person name="Lipzen A."/>
            <person name="Lundell T."/>
            <person name="Morin E."/>
            <person name="Murat C."/>
            <person name="Riley R."/>
            <person name="Ohm R."/>
            <person name="Sun H."/>
            <person name="Tunlid A."/>
            <person name="Henrissat B."/>
            <person name="Grigoriev I.V."/>
            <person name="Hibbett D.S."/>
            <person name="Martin F."/>
        </authorList>
    </citation>
    <scope>NUCLEOTIDE SEQUENCE [LARGE SCALE GENOMIC DNA]</scope>
    <source>
        <strain evidence="2">Zn</strain>
    </source>
</reference>
<dbReference type="Pfam" id="PF03663">
    <property type="entry name" value="Glyco_hydro_76"/>
    <property type="match status" value="1"/>
</dbReference>
<dbReference type="STRING" id="913774.A0A0C3GYD4"/>
<organism evidence="1 2">
    <name type="scientific">Oidiodendron maius (strain Zn)</name>
    <dbReference type="NCBI Taxonomy" id="913774"/>
    <lineage>
        <taxon>Eukaryota</taxon>
        <taxon>Fungi</taxon>
        <taxon>Dikarya</taxon>
        <taxon>Ascomycota</taxon>
        <taxon>Pezizomycotina</taxon>
        <taxon>Leotiomycetes</taxon>
        <taxon>Leotiomycetes incertae sedis</taxon>
        <taxon>Myxotrichaceae</taxon>
        <taxon>Oidiodendron</taxon>
    </lineage>
</organism>
<dbReference type="OrthoDB" id="9984024at2759"/>
<accession>A0A0C3GYD4</accession>
<sequence length="358" mass="40017">MNPTRALFSRPAQRTTKVDYVNHVVAAVNQMQSWYDTQTGLWQGAWWNSANALTMLADFQAYFPDAIENVTNIVFPTTLSKAPTNFGYTNFLNNYYDDELWWALAWIEVYDVTSDMKYLDTASNIFEDAKAAWGTTPCNGGIWWSKDRTYVNAIANELYLTTAAKLANRKPRTPYGGYYWDEAIRAHTWFMHSGMINSNNLVNDGLNSTCQNNGIVAFTYNQGVILSGLTEMAWSSGDNSYNDLANSLALAGIAHFTDSSGILHEPCEPNSCDGDEQQFKGVFARNIQFMVSRANSMPDSARATYIKFLQTNANAIWVDEDNDEFGLVWSVPLQDQQLATIETQSSALDMLVAAAVVS</sequence>
<dbReference type="PANTHER" id="PTHR47791">
    <property type="entry name" value="MEIOTICALLY UP-REGULATED GENE 191 PROTEIN"/>
    <property type="match status" value="1"/>
</dbReference>
<evidence type="ECO:0000313" key="2">
    <source>
        <dbReference type="Proteomes" id="UP000054321"/>
    </source>
</evidence>
<name>A0A0C3GYD4_OIDMZ</name>
<dbReference type="InParanoid" id="A0A0C3GYD4"/>
<dbReference type="SUPFAM" id="SSF48208">
    <property type="entry name" value="Six-hairpin glycosidases"/>
    <property type="match status" value="1"/>
</dbReference>
<dbReference type="GO" id="GO:0005975">
    <property type="term" value="P:carbohydrate metabolic process"/>
    <property type="evidence" value="ECO:0007669"/>
    <property type="project" value="InterPro"/>
</dbReference>
<dbReference type="InterPro" id="IPR053169">
    <property type="entry name" value="MUG_Protein"/>
</dbReference>
<dbReference type="PANTHER" id="PTHR47791:SF1">
    <property type="entry name" value="ENDO MANNANASE, GH76 FAMILY (EUROFUNG)"/>
    <property type="match status" value="1"/>
</dbReference>